<accession>A0A6L5BVR8</accession>
<dbReference type="Gene3D" id="3.30.60.140">
    <property type="match status" value="1"/>
</dbReference>
<dbReference type="PANTHER" id="PTHR37285:SF5">
    <property type="entry name" value="SPORE WALL MATURATION PROTEIN DIT1"/>
    <property type="match status" value="1"/>
</dbReference>
<dbReference type="Pfam" id="PF05141">
    <property type="entry name" value="DIT1_PvcA"/>
    <property type="match status" value="1"/>
</dbReference>
<organism evidence="1 2">
    <name type="scientific">Pseudomonas frederiksbergensis</name>
    <dbReference type="NCBI Taxonomy" id="104087"/>
    <lineage>
        <taxon>Bacteria</taxon>
        <taxon>Pseudomonadati</taxon>
        <taxon>Pseudomonadota</taxon>
        <taxon>Gammaproteobacteria</taxon>
        <taxon>Pseudomonadales</taxon>
        <taxon>Pseudomonadaceae</taxon>
        <taxon>Pseudomonas</taxon>
    </lineage>
</organism>
<dbReference type="EMBL" id="JAAAXX010000002">
    <property type="protein sequence ID" value="KAF2391224.1"/>
    <property type="molecule type" value="Genomic_DNA"/>
</dbReference>
<dbReference type="InterPro" id="IPR007817">
    <property type="entry name" value="Isocyanide_synthase_DIT1"/>
</dbReference>
<dbReference type="InterPro" id="IPR017133">
    <property type="entry name" value="PvcA"/>
</dbReference>
<dbReference type="PIRSF" id="PIRSF037196">
    <property type="entry name" value="Pyoverdine_chromoph_PvcA"/>
    <property type="match status" value="1"/>
</dbReference>
<protein>
    <recommendedName>
        <fullName evidence="3">Pyoverdine biosynthesis protein PvcA</fullName>
    </recommendedName>
</protein>
<comment type="caution">
    <text evidence="1">The sequence shown here is derived from an EMBL/GenBank/DDBJ whole genome shotgun (WGS) entry which is preliminary data.</text>
</comment>
<proteinExistence type="predicted"/>
<sequence>MSNYITGPIDLTLSHHATDIATQLLQIVYRQRRLIHGNDNCLHTPCTLCLNMQTDKINAMIARGGPITFILPAFPAKSPNLSKVLGTSPDLGEKLSLRQLNDLCVKISELHPPGARIIICSDGRAFSDCVGVSDDEVSNYGREIKNLLVSLKLNNIEIFNLEDYFKQGNFDSIRQQLVEQYGRSIDALKLAIKTEEHTLNMFNGIHRFMYTDLKHRKPEYSSNKLKEEAKDVAYQVIIRSNAWSALVQEVFPEALRLSIHPQHPHSEKIGIKLMDCDDVWRTPWHGAVLDDGENYRLMARSDIEKMPVNLVYENGRPSYYVLRRYESGQAS</sequence>
<dbReference type="PANTHER" id="PTHR37285">
    <property type="entry name" value="SPORE WALL MATURATION PROTEIN DIT1"/>
    <property type="match status" value="1"/>
</dbReference>
<evidence type="ECO:0000313" key="2">
    <source>
        <dbReference type="Proteomes" id="UP000475265"/>
    </source>
</evidence>
<dbReference type="Proteomes" id="UP000475265">
    <property type="component" value="Unassembled WGS sequence"/>
</dbReference>
<name>A0A6L5BVR8_9PSED</name>
<evidence type="ECO:0008006" key="3">
    <source>
        <dbReference type="Google" id="ProtNLM"/>
    </source>
</evidence>
<dbReference type="RefSeq" id="WP_163913469.1">
    <property type="nucleotide sequence ID" value="NZ_JAAAXX010000002.1"/>
</dbReference>
<evidence type="ECO:0000313" key="1">
    <source>
        <dbReference type="EMBL" id="KAF2391224.1"/>
    </source>
</evidence>
<dbReference type="AlphaFoldDB" id="A0A6L5BVR8"/>
<reference evidence="1 2" key="1">
    <citation type="submission" date="2019-12" db="EMBL/GenBank/DDBJ databases">
        <title>Endophytic bacteria associated with Panax ginseng seedlings.</title>
        <authorList>
            <person name="Park J.M."/>
            <person name="Shin R."/>
            <person name="Jo S.H."/>
        </authorList>
    </citation>
    <scope>NUCLEOTIDE SEQUENCE [LARGE SCALE GENOMIC DNA]</scope>
    <source>
        <strain evidence="1 2">PgKB32</strain>
    </source>
</reference>
<gene>
    <name evidence="1" type="ORF">FX983_05705</name>
</gene>